<gene>
    <name evidence="2" type="ORF">Rain11_2497</name>
</gene>
<dbReference type="PANTHER" id="PTHR30005:SF0">
    <property type="entry name" value="RETROGRADE REGULATION PROTEIN 2"/>
    <property type="match status" value="1"/>
</dbReference>
<dbReference type="RefSeq" id="WP_101359756.1">
    <property type="nucleotide sequence ID" value="NZ_NKXO01000055.1"/>
</dbReference>
<feature type="domain" description="Ppx/GppA phosphatase N-terminal" evidence="1">
    <location>
        <begin position="48"/>
        <end position="327"/>
    </location>
</feature>
<proteinExistence type="predicted"/>
<evidence type="ECO:0000259" key="1">
    <source>
        <dbReference type="Pfam" id="PF02541"/>
    </source>
</evidence>
<dbReference type="OrthoDB" id="9814545at2"/>
<evidence type="ECO:0000313" key="3">
    <source>
        <dbReference type="Proteomes" id="UP000233387"/>
    </source>
</evidence>
<dbReference type="Pfam" id="PF02541">
    <property type="entry name" value="Ppx-GppA"/>
    <property type="match status" value="1"/>
</dbReference>
<protein>
    <submittedName>
        <fullName evidence="2">Ppx/GppA phosphatase family</fullName>
    </submittedName>
</protein>
<dbReference type="CDD" id="cd24055">
    <property type="entry name" value="ASKHA_NBD_ChPPX-like"/>
    <property type="match status" value="1"/>
</dbReference>
<dbReference type="EMBL" id="NKXO01000055">
    <property type="protein sequence ID" value="PKQ66036.1"/>
    <property type="molecule type" value="Genomic_DNA"/>
</dbReference>
<dbReference type="SUPFAM" id="SSF53067">
    <property type="entry name" value="Actin-like ATPase domain"/>
    <property type="match status" value="2"/>
</dbReference>
<dbReference type="AlphaFoldDB" id="A0A2N3I6W0"/>
<name>A0A2N3I6W0_9BACT</name>
<comment type="caution">
    <text evidence="2">The sequence shown here is derived from an EMBL/GenBank/DDBJ whole genome shotgun (WGS) entry which is preliminary data.</text>
</comment>
<dbReference type="Gene3D" id="3.30.420.40">
    <property type="match status" value="1"/>
</dbReference>
<organism evidence="2 3">
    <name type="scientific">Raineya orbicola</name>
    <dbReference type="NCBI Taxonomy" id="2016530"/>
    <lineage>
        <taxon>Bacteria</taxon>
        <taxon>Pseudomonadati</taxon>
        <taxon>Bacteroidota</taxon>
        <taxon>Cytophagia</taxon>
        <taxon>Cytophagales</taxon>
        <taxon>Raineyaceae</taxon>
        <taxon>Raineya</taxon>
    </lineage>
</organism>
<dbReference type="InterPro" id="IPR003695">
    <property type="entry name" value="Ppx_GppA_N"/>
</dbReference>
<accession>A0A2N3I6W0</accession>
<evidence type="ECO:0000313" key="2">
    <source>
        <dbReference type="EMBL" id="PKQ66036.1"/>
    </source>
</evidence>
<dbReference type="InterPro" id="IPR050273">
    <property type="entry name" value="GppA/Ppx_hydrolase"/>
</dbReference>
<reference evidence="2 3" key="1">
    <citation type="submission" date="2017-06" db="EMBL/GenBank/DDBJ databases">
        <title>Raineya orbicola gen. nov., sp. nov. a slightly thermophilic bacterium of the phylum Bacteroidetes and the description of Raineyaceae fam. nov.</title>
        <authorList>
            <person name="Albuquerque L."/>
            <person name="Polonia A.R.M."/>
            <person name="Barroso C."/>
            <person name="Froufe H.J.C."/>
            <person name="Lage O."/>
            <person name="Lobo-Da-Cunha A."/>
            <person name="Egas C."/>
            <person name="Da Costa M.S."/>
        </authorList>
    </citation>
    <scope>NUCLEOTIDE SEQUENCE [LARGE SCALE GENOMIC DNA]</scope>
    <source>
        <strain evidence="2 3">SPSPC-11</strain>
    </source>
</reference>
<sequence>MNTLHSYRPKVKDYSDTAKNVAAIDIGTNTAHLLVVELPSQKQIFSPFRILHKEKIATKIGEGGISNGFITEAAQERLLKALHQFCEVLEYYEIAPESVHTIATSAFRNASNQKELVTKIQKEMGLQVQVISGDEEAELIYYGVKAALKIGKGNALIMDIGGGSVEFIVCNAEKMLWKQSFEIGAQRLLDRFMQNEKISSSERQALNNFLEQTLSPLSEILKIYPIEVLIGCSGTFDTIDDINHIKKHQKLDYNAKESAFTRTEFEVIFQEFLEKNHAERLAIPGMTPMRADMIVVASCLLNWVLQKYNISQIRVSHYSLKEGAIYKYYFA</sequence>
<dbReference type="PANTHER" id="PTHR30005">
    <property type="entry name" value="EXOPOLYPHOSPHATASE"/>
    <property type="match status" value="1"/>
</dbReference>
<dbReference type="GO" id="GO:0016462">
    <property type="term" value="F:pyrophosphatase activity"/>
    <property type="evidence" value="ECO:0007669"/>
    <property type="project" value="TreeGrafter"/>
</dbReference>
<keyword evidence="3" id="KW-1185">Reference proteome</keyword>
<dbReference type="InterPro" id="IPR043129">
    <property type="entry name" value="ATPase_NBD"/>
</dbReference>
<dbReference type="Proteomes" id="UP000233387">
    <property type="component" value="Unassembled WGS sequence"/>
</dbReference>
<dbReference type="Gene3D" id="3.30.420.150">
    <property type="entry name" value="Exopolyphosphatase. Domain 2"/>
    <property type="match status" value="1"/>
</dbReference>